<reference evidence="1" key="1">
    <citation type="journal article" date="2014" name="Front. Microbiol.">
        <title>High frequency of phylogenetically diverse reductive dehalogenase-homologous genes in deep subseafloor sedimentary metagenomes.</title>
        <authorList>
            <person name="Kawai M."/>
            <person name="Futagami T."/>
            <person name="Toyoda A."/>
            <person name="Takaki Y."/>
            <person name="Nishi S."/>
            <person name="Hori S."/>
            <person name="Arai W."/>
            <person name="Tsubouchi T."/>
            <person name="Morono Y."/>
            <person name="Uchiyama I."/>
            <person name="Ito T."/>
            <person name="Fujiyama A."/>
            <person name="Inagaki F."/>
            <person name="Takami H."/>
        </authorList>
    </citation>
    <scope>NUCLEOTIDE SEQUENCE</scope>
    <source>
        <strain evidence="1">Expedition CK06-06</strain>
    </source>
</reference>
<dbReference type="Gene3D" id="3.40.50.450">
    <property type="match status" value="1"/>
</dbReference>
<accession>X0X1B3</accession>
<evidence type="ECO:0008006" key="2">
    <source>
        <dbReference type="Google" id="ProtNLM"/>
    </source>
</evidence>
<sequence>MSEAVRGNAVVGQSGGPTAVINQSLVGVIEAVSKCKAIKHLLGARHGVCGIVQEDFIDLKGLGRGLLERVAGTPASALGSTRDRPD</sequence>
<dbReference type="EMBL" id="BARS01047717">
    <property type="protein sequence ID" value="GAG29232.1"/>
    <property type="molecule type" value="Genomic_DNA"/>
</dbReference>
<proteinExistence type="predicted"/>
<comment type="caution">
    <text evidence="1">The sequence shown here is derived from an EMBL/GenBank/DDBJ whole genome shotgun (WGS) entry which is preliminary data.</text>
</comment>
<feature type="non-terminal residue" evidence="1">
    <location>
        <position position="86"/>
    </location>
</feature>
<protein>
    <recommendedName>
        <fullName evidence="2">Phosphofructokinase domain-containing protein</fullName>
    </recommendedName>
</protein>
<organism evidence="1">
    <name type="scientific">marine sediment metagenome</name>
    <dbReference type="NCBI Taxonomy" id="412755"/>
    <lineage>
        <taxon>unclassified sequences</taxon>
        <taxon>metagenomes</taxon>
        <taxon>ecological metagenomes</taxon>
    </lineage>
</organism>
<dbReference type="SUPFAM" id="SSF53784">
    <property type="entry name" value="Phosphofructokinase"/>
    <property type="match status" value="1"/>
</dbReference>
<gene>
    <name evidence="1" type="ORF">S01H1_71640</name>
</gene>
<dbReference type="InterPro" id="IPR035966">
    <property type="entry name" value="PKF_sf"/>
</dbReference>
<dbReference type="AlphaFoldDB" id="X0X1B3"/>
<name>X0X1B3_9ZZZZ</name>
<evidence type="ECO:0000313" key="1">
    <source>
        <dbReference type="EMBL" id="GAG29232.1"/>
    </source>
</evidence>
<dbReference type="GO" id="GO:0003872">
    <property type="term" value="F:6-phosphofructokinase activity"/>
    <property type="evidence" value="ECO:0007669"/>
    <property type="project" value="InterPro"/>
</dbReference>